<evidence type="ECO:0000256" key="3">
    <source>
        <dbReference type="ARBA" id="ARBA00023027"/>
    </source>
</evidence>
<dbReference type="PANTHER" id="PTHR42986">
    <property type="entry name" value="BENZALDEHYDE DEHYDROGENASE YFMT"/>
    <property type="match status" value="1"/>
</dbReference>
<dbReference type="PROSITE" id="PS00687">
    <property type="entry name" value="ALDEHYDE_DEHYDR_GLU"/>
    <property type="match status" value="1"/>
</dbReference>
<organism evidence="7 8">
    <name type="scientific">Actinacidiphila alni</name>
    <dbReference type="NCBI Taxonomy" id="380248"/>
    <lineage>
        <taxon>Bacteria</taxon>
        <taxon>Bacillati</taxon>
        <taxon>Actinomycetota</taxon>
        <taxon>Actinomycetes</taxon>
        <taxon>Kitasatosporales</taxon>
        <taxon>Streptomycetaceae</taxon>
        <taxon>Actinacidiphila</taxon>
    </lineage>
</organism>
<dbReference type="OrthoDB" id="6882680at2"/>
<feature type="domain" description="Aldehyde dehydrogenase" evidence="6">
    <location>
        <begin position="21"/>
        <end position="477"/>
    </location>
</feature>
<dbReference type="Gene3D" id="3.40.605.10">
    <property type="entry name" value="Aldehyde Dehydrogenase, Chain A, domain 1"/>
    <property type="match status" value="1"/>
</dbReference>
<gene>
    <name evidence="7" type="ORF">SAMN05216251_101432</name>
</gene>
<dbReference type="GO" id="GO:0016620">
    <property type="term" value="F:oxidoreductase activity, acting on the aldehyde or oxo group of donors, NAD or NADP as acceptor"/>
    <property type="evidence" value="ECO:0007669"/>
    <property type="project" value="InterPro"/>
</dbReference>
<dbReference type="InterPro" id="IPR029510">
    <property type="entry name" value="Ald_DH_CS_GLU"/>
</dbReference>
<evidence type="ECO:0000256" key="2">
    <source>
        <dbReference type="ARBA" id="ARBA00023002"/>
    </source>
</evidence>
<evidence type="ECO:0000256" key="4">
    <source>
        <dbReference type="PROSITE-ProRule" id="PRU10007"/>
    </source>
</evidence>
<proteinExistence type="inferred from homology"/>
<evidence type="ECO:0000256" key="1">
    <source>
        <dbReference type="ARBA" id="ARBA00009986"/>
    </source>
</evidence>
<evidence type="ECO:0000259" key="6">
    <source>
        <dbReference type="Pfam" id="PF00171"/>
    </source>
</evidence>
<dbReference type="FunFam" id="3.40.605.10:FF:000007">
    <property type="entry name" value="NAD/NADP-dependent betaine aldehyde dehydrogenase"/>
    <property type="match status" value="1"/>
</dbReference>
<keyword evidence="8" id="KW-1185">Reference proteome</keyword>
<dbReference type="InterPro" id="IPR016162">
    <property type="entry name" value="Ald_DH_N"/>
</dbReference>
<comment type="similarity">
    <text evidence="1 5">Belongs to the aldehyde dehydrogenase family.</text>
</comment>
<dbReference type="Gene3D" id="3.40.309.10">
    <property type="entry name" value="Aldehyde Dehydrogenase, Chain A, domain 2"/>
    <property type="match status" value="1"/>
</dbReference>
<dbReference type="STRING" id="380248.SAMN05216251_101432"/>
<dbReference type="Pfam" id="PF00171">
    <property type="entry name" value="Aldedh"/>
    <property type="match status" value="1"/>
</dbReference>
<keyword evidence="3" id="KW-0520">NAD</keyword>
<dbReference type="AlphaFoldDB" id="A0A1I1XQD4"/>
<dbReference type="Proteomes" id="UP000199323">
    <property type="component" value="Unassembled WGS sequence"/>
</dbReference>
<reference evidence="7 8" key="1">
    <citation type="submission" date="2016-10" db="EMBL/GenBank/DDBJ databases">
        <authorList>
            <person name="de Groot N.N."/>
        </authorList>
    </citation>
    <scope>NUCLEOTIDE SEQUENCE [LARGE SCALE GENOMIC DNA]</scope>
    <source>
        <strain evidence="7 8">CGMCC 4.3510</strain>
    </source>
</reference>
<protein>
    <submittedName>
        <fullName evidence="7">Benzaldehyde dehydrogenase (NAD+)</fullName>
    </submittedName>
</protein>
<dbReference type="InterPro" id="IPR016163">
    <property type="entry name" value="Ald_DH_C"/>
</dbReference>
<name>A0A1I1XQD4_9ACTN</name>
<keyword evidence="2 5" id="KW-0560">Oxidoreductase</keyword>
<dbReference type="PANTHER" id="PTHR42986:SF1">
    <property type="entry name" value="BENZALDEHYDE DEHYDROGENASE YFMT"/>
    <property type="match status" value="1"/>
</dbReference>
<sequence>MPTPSTPQPWNGALFIGGAFVPAEGGRTSTVYDKAAQVPLGEAGLASPADLDRAAREAAVAGRAWAAADFGTRADVLRDVAARLRARADEFAELIVRETGSIRGKADYEVAGAVDELHQAAALAGHVRAETLPSRAPGRESIAERVPLGVVGVITPWNFPLVLAMRVLAPALAVGNSVVLKPSPHTPLSGGLLLADLFAEAGLPAGVLQVVPGGQDTGEALTAHPDIAMVHFTGSSAVGRIIARDAGERLKKVSLELGGNNALIVLDDADLDQAGQIGAWSAFHYQGQTCITAGRHIVQRPVFDAYVAELAARAGRITVGDPTGDGVGLGPMISVEQRERARKLLDEAVGAGATVVAGGDGDGLFHRPTVVTGVTPQMALWTEEIFAPIAPVLAVDSEEEALAVANDTSYGLVDAIVTGDLARGGRLAARLGAAMVHVNDSTCLDEAHVPFGGRAASGLGGRAGGESNLHEFTELRWLTYQHTPIHYPY</sequence>
<dbReference type="CDD" id="cd07104">
    <property type="entry name" value="ALDH_BenzADH-like"/>
    <property type="match status" value="1"/>
</dbReference>
<dbReference type="RefSeq" id="WP_093711552.1">
    <property type="nucleotide sequence ID" value="NZ_FONG01000001.1"/>
</dbReference>
<dbReference type="InterPro" id="IPR015590">
    <property type="entry name" value="Aldehyde_DH_dom"/>
</dbReference>
<accession>A0A1I1XQD4</accession>
<dbReference type="EMBL" id="FONG01000001">
    <property type="protein sequence ID" value="SFE07953.1"/>
    <property type="molecule type" value="Genomic_DNA"/>
</dbReference>
<evidence type="ECO:0000313" key="8">
    <source>
        <dbReference type="Proteomes" id="UP000199323"/>
    </source>
</evidence>
<feature type="active site" evidence="4">
    <location>
        <position position="256"/>
    </location>
</feature>
<dbReference type="SUPFAM" id="SSF53720">
    <property type="entry name" value="ALDH-like"/>
    <property type="match status" value="1"/>
</dbReference>
<evidence type="ECO:0000256" key="5">
    <source>
        <dbReference type="RuleBase" id="RU003345"/>
    </source>
</evidence>
<evidence type="ECO:0000313" key="7">
    <source>
        <dbReference type="EMBL" id="SFE07953.1"/>
    </source>
</evidence>
<dbReference type="InterPro" id="IPR016161">
    <property type="entry name" value="Ald_DH/histidinol_DH"/>
</dbReference>